<gene>
    <name evidence="8" type="ORF">Cs308_0946</name>
</gene>
<dbReference type="EC" id="2.7.7.7" evidence="1"/>
<accession>A0A1A9HYV7</accession>
<evidence type="ECO:0000256" key="4">
    <source>
        <dbReference type="ARBA" id="ARBA00022705"/>
    </source>
</evidence>
<dbReference type="PATRIC" id="fig|1806891.3.peg.939"/>
<dbReference type="SUPFAM" id="SSF48019">
    <property type="entry name" value="post-AAA+ oligomerization domain-like"/>
    <property type="match status" value="1"/>
</dbReference>
<dbReference type="AlphaFoldDB" id="A0A1A9HYV7"/>
<dbReference type="EMBL" id="CP014639">
    <property type="protein sequence ID" value="ANH79116.1"/>
    <property type="molecule type" value="Genomic_DNA"/>
</dbReference>
<comment type="catalytic activity">
    <reaction evidence="7">
        <text>DNA(n) + a 2'-deoxyribonucleoside 5'-triphosphate = DNA(n+1) + diphosphate</text>
        <dbReference type="Rhea" id="RHEA:22508"/>
        <dbReference type="Rhea" id="RHEA-COMP:17339"/>
        <dbReference type="Rhea" id="RHEA-COMP:17340"/>
        <dbReference type="ChEBI" id="CHEBI:33019"/>
        <dbReference type="ChEBI" id="CHEBI:61560"/>
        <dbReference type="ChEBI" id="CHEBI:173112"/>
        <dbReference type="EC" id="2.7.7.7"/>
    </reaction>
</comment>
<dbReference type="OrthoDB" id="17481at2"/>
<dbReference type="STRING" id="1806891.Cs308_0946"/>
<dbReference type="GO" id="GO:0006261">
    <property type="term" value="P:DNA-templated DNA replication"/>
    <property type="evidence" value="ECO:0007669"/>
    <property type="project" value="TreeGrafter"/>
</dbReference>
<name>A0A1A9HYV7_9CHLA</name>
<keyword evidence="2" id="KW-0808">Transferase</keyword>
<dbReference type="GO" id="GO:0003887">
    <property type="term" value="F:DNA-directed DNA polymerase activity"/>
    <property type="evidence" value="ECO:0007669"/>
    <property type="project" value="UniProtKB-KW"/>
</dbReference>
<evidence type="ECO:0000313" key="9">
    <source>
        <dbReference type="Proteomes" id="UP000078162"/>
    </source>
</evidence>
<evidence type="ECO:0000256" key="7">
    <source>
        <dbReference type="ARBA" id="ARBA00049244"/>
    </source>
</evidence>
<keyword evidence="3" id="KW-0548">Nucleotidyltransferase</keyword>
<proteinExistence type="inferred from homology"/>
<dbReference type="InterPro" id="IPR008921">
    <property type="entry name" value="DNA_pol3_clamp-load_cplx_C"/>
</dbReference>
<sequence length="312" mass="36202">MYKSLTRFDDFSQLYKEKLPAIAFIGLSVEEDKDVLVEALTSGKCQEIDGSGLTEHTLALWTENYELFSMHKTVVISKVDKLREETRDFLIRYAKNPQPQLTLLLMTAKQECFRRLCQSLPFVLSLSLFREWPIDREKRLALLLSQRALCLGMNCSPSLASLFLRKLADISVHDVFNEFDQLLCRVGKKDSLDSLDIENFVTKKERVSLWKFRDALLKREVSQSHQLLHILLNERGEDPLGMIAFLRSQCLYGLRGLEETPKDSKYRLFVFYGRERLYQALSSLFYTESLIKKNIQDPVVAIETLVIKMTKL</sequence>
<dbReference type="GO" id="GO:0003677">
    <property type="term" value="F:DNA binding"/>
    <property type="evidence" value="ECO:0007669"/>
    <property type="project" value="InterPro"/>
</dbReference>
<evidence type="ECO:0000313" key="8">
    <source>
        <dbReference type="EMBL" id="ANH79116.1"/>
    </source>
</evidence>
<dbReference type="Proteomes" id="UP000078162">
    <property type="component" value="Chromosome"/>
</dbReference>
<dbReference type="KEGG" id="csaz:Cs308_0946"/>
<dbReference type="PANTHER" id="PTHR34388">
    <property type="entry name" value="DNA POLYMERASE III SUBUNIT DELTA"/>
    <property type="match status" value="1"/>
</dbReference>
<dbReference type="PANTHER" id="PTHR34388:SF1">
    <property type="entry name" value="DNA POLYMERASE III SUBUNIT DELTA"/>
    <property type="match status" value="1"/>
</dbReference>
<keyword evidence="5" id="KW-0239">DNA-directed DNA polymerase</keyword>
<keyword evidence="4" id="KW-0235">DNA replication</keyword>
<evidence type="ECO:0000256" key="3">
    <source>
        <dbReference type="ARBA" id="ARBA00022695"/>
    </source>
</evidence>
<dbReference type="GO" id="GO:0009360">
    <property type="term" value="C:DNA polymerase III complex"/>
    <property type="evidence" value="ECO:0007669"/>
    <property type="project" value="TreeGrafter"/>
</dbReference>
<organism evidence="8 9">
    <name type="scientific">Candidatus Chlamydia sanziniae</name>
    <dbReference type="NCBI Taxonomy" id="1806891"/>
    <lineage>
        <taxon>Bacteria</taxon>
        <taxon>Pseudomonadati</taxon>
        <taxon>Chlamydiota</taxon>
        <taxon>Chlamydiia</taxon>
        <taxon>Chlamydiales</taxon>
        <taxon>Chlamydiaceae</taxon>
        <taxon>Chlamydia/Chlamydophila group</taxon>
        <taxon>Chlamydia</taxon>
    </lineage>
</organism>
<comment type="similarity">
    <text evidence="6">Belongs to the DNA polymerase HolA subunit family.</text>
</comment>
<evidence type="ECO:0000256" key="1">
    <source>
        <dbReference type="ARBA" id="ARBA00012417"/>
    </source>
</evidence>
<dbReference type="RefSeq" id="WP_066483117.1">
    <property type="nucleotide sequence ID" value="NZ_CP014639.1"/>
</dbReference>
<reference evidence="9" key="1">
    <citation type="submission" date="2016-03" db="EMBL/GenBank/DDBJ databases">
        <title>Culture-independent genomics supports pathogen discovery for uncultivable bacteria within the genus Chlamydia.</title>
        <authorList>
            <person name="Taylor-Brown A."/>
            <person name="Bachmann N.L."/>
            <person name="Borel N."/>
            <person name="Polkinghorne A."/>
        </authorList>
    </citation>
    <scope>NUCLEOTIDE SEQUENCE [LARGE SCALE GENOMIC DNA]</scope>
    <source>
        <strain evidence="9">2742-308</strain>
    </source>
</reference>
<keyword evidence="9" id="KW-1185">Reference proteome</keyword>
<evidence type="ECO:0000256" key="2">
    <source>
        <dbReference type="ARBA" id="ARBA00022679"/>
    </source>
</evidence>
<dbReference type="InterPro" id="IPR005790">
    <property type="entry name" value="DNA_polIII_delta"/>
</dbReference>
<evidence type="ECO:0000256" key="5">
    <source>
        <dbReference type="ARBA" id="ARBA00022932"/>
    </source>
</evidence>
<protein>
    <recommendedName>
        <fullName evidence="1">DNA-directed DNA polymerase</fullName>
        <ecNumber evidence="1">2.7.7.7</ecNumber>
    </recommendedName>
</protein>
<evidence type="ECO:0000256" key="6">
    <source>
        <dbReference type="ARBA" id="ARBA00034754"/>
    </source>
</evidence>